<dbReference type="PANTHER" id="PTHR43695">
    <property type="entry name" value="PUTATIVE (AFU_ORTHOLOGUE AFUA_2G17250)-RELATED"/>
    <property type="match status" value="1"/>
</dbReference>
<evidence type="ECO:0000313" key="5">
    <source>
        <dbReference type="Proteomes" id="UP000190541"/>
    </source>
</evidence>
<keyword evidence="5" id="KW-1185">Reference proteome</keyword>
<protein>
    <submittedName>
        <fullName evidence="4">Lysophospholipase L1</fullName>
    </submittedName>
</protein>
<sequence>MMIQRLAKWIVMPCAGLFLAFLWAGQREVTVFLVGDSTVANKPYRASNPEKGWGQVLPLYFDEGVRVENHALNGRSTKSFRNEGHWDKVKARVQRGDYVVIAFGHNDQKENSPERYADPEVEFPRQLKRYIAETRERGGIPVLSTPIMRRKFDVRGYLEETHGAYPEVVRNVASETGVALLDMHAQTRELLLEWGPERSKALFLHLMPGQYEALPNGAEDDTHLSGTGAFKICDLAVAEMKRCLPALAAHFKR</sequence>
<dbReference type="RefSeq" id="WP_139378640.1">
    <property type="nucleotide sequence ID" value="NZ_FUYS01000004.1"/>
</dbReference>
<dbReference type="Gene3D" id="3.40.50.1110">
    <property type="entry name" value="SGNH hydrolase"/>
    <property type="match status" value="1"/>
</dbReference>
<dbReference type="Pfam" id="PF13472">
    <property type="entry name" value="Lipase_GDSL_2"/>
    <property type="match status" value="1"/>
</dbReference>
<evidence type="ECO:0000256" key="1">
    <source>
        <dbReference type="ARBA" id="ARBA00008668"/>
    </source>
</evidence>
<dbReference type="CDD" id="cd01821">
    <property type="entry name" value="Rhamnogalacturan_acetylesterase_like"/>
    <property type="match status" value="1"/>
</dbReference>
<dbReference type="STRING" id="623280.SAMN05660226_02198"/>
<gene>
    <name evidence="4" type="ORF">SAMN05660226_02198</name>
</gene>
<keyword evidence="2" id="KW-0378">Hydrolase</keyword>
<accession>A0A1T5CFW0</accession>
<reference evidence="4 5" key="1">
    <citation type="submission" date="2017-02" db="EMBL/GenBank/DDBJ databases">
        <authorList>
            <person name="Peterson S.W."/>
        </authorList>
    </citation>
    <scope>NUCLEOTIDE SEQUENCE [LARGE SCALE GENOMIC DNA]</scope>
    <source>
        <strain evidence="4 5">DSM 22899</strain>
    </source>
</reference>
<organism evidence="4 5">
    <name type="scientific">Parapedobacter luteus</name>
    <dbReference type="NCBI Taxonomy" id="623280"/>
    <lineage>
        <taxon>Bacteria</taxon>
        <taxon>Pseudomonadati</taxon>
        <taxon>Bacteroidota</taxon>
        <taxon>Sphingobacteriia</taxon>
        <taxon>Sphingobacteriales</taxon>
        <taxon>Sphingobacteriaceae</taxon>
        <taxon>Parapedobacter</taxon>
    </lineage>
</organism>
<dbReference type="OrthoDB" id="9807041at2"/>
<dbReference type="Proteomes" id="UP000190541">
    <property type="component" value="Unassembled WGS sequence"/>
</dbReference>
<dbReference type="AlphaFoldDB" id="A0A1T5CFW0"/>
<dbReference type="InterPro" id="IPR037459">
    <property type="entry name" value="RhgT-like"/>
</dbReference>
<proteinExistence type="inferred from homology"/>
<evidence type="ECO:0000259" key="3">
    <source>
        <dbReference type="Pfam" id="PF13472"/>
    </source>
</evidence>
<dbReference type="InterPro" id="IPR013830">
    <property type="entry name" value="SGNH_hydro"/>
</dbReference>
<comment type="similarity">
    <text evidence="1">Belongs to the 'GDSL' lipolytic enzyme family.</text>
</comment>
<feature type="domain" description="SGNH hydrolase-type esterase" evidence="3">
    <location>
        <begin position="34"/>
        <end position="228"/>
    </location>
</feature>
<evidence type="ECO:0000313" key="4">
    <source>
        <dbReference type="EMBL" id="SKB58365.1"/>
    </source>
</evidence>
<evidence type="ECO:0000256" key="2">
    <source>
        <dbReference type="ARBA" id="ARBA00022801"/>
    </source>
</evidence>
<name>A0A1T5CFW0_9SPHI</name>
<dbReference type="EMBL" id="FUYS01000004">
    <property type="protein sequence ID" value="SKB58365.1"/>
    <property type="molecule type" value="Genomic_DNA"/>
</dbReference>
<dbReference type="GO" id="GO:0016788">
    <property type="term" value="F:hydrolase activity, acting on ester bonds"/>
    <property type="evidence" value="ECO:0007669"/>
    <property type="project" value="UniProtKB-ARBA"/>
</dbReference>
<dbReference type="InterPro" id="IPR036514">
    <property type="entry name" value="SGNH_hydro_sf"/>
</dbReference>
<dbReference type="SUPFAM" id="SSF52266">
    <property type="entry name" value="SGNH hydrolase"/>
    <property type="match status" value="1"/>
</dbReference>
<dbReference type="PANTHER" id="PTHR43695:SF1">
    <property type="entry name" value="RHAMNOGALACTURONAN ACETYLESTERASE"/>
    <property type="match status" value="1"/>
</dbReference>